<keyword evidence="4" id="KW-0843">Virulence</keyword>
<evidence type="ECO:0000256" key="5">
    <source>
        <dbReference type="ARBA" id="ARBA00024043"/>
    </source>
</evidence>
<dbReference type="Pfam" id="PF05594">
    <property type="entry name" value="Fil_haemagg"/>
    <property type="match status" value="11"/>
</dbReference>
<feature type="compositionally biased region" description="Polar residues" evidence="6">
    <location>
        <begin position="2661"/>
        <end position="2691"/>
    </location>
</feature>
<keyword evidence="9" id="KW-1185">Reference proteome</keyword>
<dbReference type="InterPro" id="IPR008638">
    <property type="entry name" value="FhaB/CdiA-like_TPS"/>
</dbReference>
<dbReference type="InterPro" id="IPR008619">
    <property type="entry name" value="Filamentous_hemagglutn_rpt"/>
</dbReference>
<dbReference type="Proteomes" id="UP001244623">
    <property type="component" value="Unassembled WGS sequence"/>
</dbReference>
<dbReference type="NCBIfam" id="TIGR01731">
    <property type="entry name" value="fil_hemag_20aa"/>
    <property type="match status" value="24"/>
</dbReference>
<gene>
    <name evidence="8" type="ORF">J2X94_003329</name>
</gene>
<feature type="domain" description="Filamentous haemagglutinin FhaB/tRNA nuclease CdiA-like TPS" evidence="7">
    <location>
        <begin position="85"/>
        <end position="207"/>
    </location>
</feature>
<dbReference type="InterPro" id="IPR010069">
    <property type="entry name" value="CdiA_FHA1_rpt"/>
</dbReference>
<feature type="compositionally biased region" description="Basic and acidic residues" evidence="6">
    <location>
        <begin position="2274"/>
        <end position="2284"/>
    </location>
</feature>
<feature type="compositionally biased region" description="Polar residues" evidence="6">
    <location>
        <begin position="2122"/>
        <end position="2142"/>
    </location>
</feature>
<organism evidence="8 9">
    <name type="scientific">[Curtobacterium] plantarum</name>
    <dbReference type="NCBI Taxonomy" id="221276"/>
    <lineage>
        <taxon>Bacteria</taxon>
        <taxon>Pseudomonadati</taxon>
        <taxon>Pseudomonadota</taxon>
        <taxon>Gammaproteobacteria</taxon>
        <taxon>Enterobacterales</taxon>
        <taxon>Erwiniaceae</taxon>
        <taxon>Pantoea</taxon>
    </lineage>
</organism>
<dbReference type="Pfam" id="PF04829">
    <property type="entry name" value="PT-VENN"/>
    <property type="match status" value="1"/>
</dbReference>
<dbReference type="Pfam" id="PF13018">
    <property type="entry name" value="ESPR"/>
    <property type="match status" value="1"/>
</dbReference>
<reference evidence="8 9" key="1">
    <citation type="submission" date="2023-07" db="EMBL/GenBank/DDBJ databases">
        <title>Sorghum-associated microbial communities from plants grown in Nebraska, USA.</title>
        <authorList>
            <person name="Schachtman D."/>
        </authorList>
    </citation>
    <scope>NUCLEOTIDE SEQUENCE [LARGE SCALE GENOMIC DNA]</scope>
    <source>
        <strain evidence="8 9">CC49</strain>
    </source>
</reference>
<dbReference type="Gene3D" id="2.160.20.10">
    <property type="entry name" value="Single-stranded right-handed beta-helix, Pectin lyase-like"/>
    <property type="match status" value="1"/>
</dbReference>
<evidence type="ECO:0000256" key="3">
    <source>
        <dbReference type="ARBA" id="ARBA00022913"/>
    </source>
</evidence>
<evidence type="ECO:0000259" key="7">
    <source>
        <dbReference type="SMART" id="SM00912"/>
    </source>
</evidence>
<protein>
    <submittedName>
        <fullName evidence="8">Filamentous hemagglutinin</fullName>
    </submittedName>
</protein>
<comment type="subcellular location">
    <subcellularLocation>
        <location evidence="1">Target cell</location>
        <location evidence="1">Target cell cytoplasm</location>
    </subcellularLocation>
</comment>
<dbReference type="InterPro" id="IPR025157">
    <property type="entry name" value="Hemagglutinin_rpt"/>
</dbReference>
<feature type="compositionally biased region" description="Basic and acidic residues" evidence="6">
    <location>
        <begin position="2202"/>
        <end position="2220"/>
    </location>
</feature>
<feature type="region of interest" description="Disordered" evidence="6">
    <location>
        <begin position="2541"/>
        <end position="2570"/>
    </location>
</feature>
<comment type="caution">
    <text evidence="8">The sequence shown here is derived from an EMBL/GenBank/DDBJ whole genome shotgun (WGS) entry which is preliminary data.</text>
</comment>
<dbReference type="Pfam" id="PF05860">
    <property type="entry name" value="TPS"/>
    <property type="match status" value="1"/>
</dbReference>
<dbReference type="Pfam" id="PF13332">
    <property type="entry name" value="Fil_haemagg_2"/>
    <property type="match status" value="4"/>
</dbReference>
<evidence type="ECO:0000313" key="9">
    <source>
        <dbReference type="Proteomes" id="UP001244623"/>
    </source>
</evidence>
<keyword evidence="2" id="KW-0800">Toxin</keyword>
<feature type="region of interest" description="Disordered" evidence="6">
    <location>
        <begin position="2195"/>
        <end position="2235"/>
    </location>
</feature>
<dbReference type="EMBL" id="JAUSSJ010000006">
    <property type="protein sequence ID" value="MDQ0021154.1"/>
    <property type="molecule type" value="Genomic_DNA"/>
</dbReference>
<feature type="region of interest" description="Disordered" evidence="6">
    <location>
        <begin position="2121"/>
        <end position="2144"/>
    </location>
</feature>
<feature type="region of interest" description="Disordered" evidence="6">
    <location>
        <begin position="2368"/>
        <end position="2403"/>
    </location>
</feature>
<dbReference type="NCBIfam" id="TIGR01901">
    <property type="entry name" value="adhes_NPXG"/>
    <property type="match status" value="1"/>
</dbReference>
<proteinExistence type="inferred from homology"/>
<evidence type="ECO:0000313" key="8">
    <source>
        <dbReference type="EMBL" id="MDQ0021154.1"/>
    </source>
</evidence>
<evidence type="ECO:0000256" key="4">
    <source>
        <dbReference type="ARBA" id="ARBA00023026"/>
    </source>
</evidence>
<dbReference type="InterPro" id="IPR011050">
    <property type="entry name" value="Pectin_lyase_fold/virulence"/>
</dbReference>
<feature type="compositionally biased region" description="Polar residues" evidence="6">
    <location>
        <begin position="2389"/>
        <end position="2403"/>
    </location>
</feature>
<evidence type="ECO:0000256" key="1">
    <source>
        <dbReference type="ARBA" id="ARBA00004219"/>
    </source>
</evidence>
<dbReference type="SUPFAM" id="SSF51126">
    <property type="entry name" value="Pectin lyase-like"/>
    <property type="match status" value="1"/>
</dbReference>
<dbReference type="InterPro" id="IPR006914">
    <property type="entry name" value="VENN_dom"/>
</dbReference>
<feature type="compositionally biased region" description="Low complexity" evidence="6">
    <location>
        <begin position="2222"/>
        <end position="2233"/>
    </location>
</feature>
<dbReference type="RefSeq" id="WP_307618512.1">
    <property type="nucleotide sequence ID" value="NZ_JAUSSJ010000006.1"/>
</dbReference>
<sequence>MNKHCYRIIFSRTHGELRVVSELARSCSTEPGQSRGNGTPRLWVTLRRAAWLLGMALFAGPAMANGIVADSNATPGQRPDVIATQNGLPQVNITAPNQAGISHNQYQQFDVAQNGAILNNSAVMTSTQLAGMIQGNPNLNPDTPAARVIINEVNSNNPSQLRGYMEVAGGRAQVIVANPAGIVCNGCGTINAGRMTLTTGKPQLNADGSLAGYQVERGVVRIEGGGLNGDPRHDTEYVDILARAVEINAGVWAKKELAVVAGRNRVSADAQTVTPLADDGSARPELAIDMGQMGGMYSGQIRMIGTEAGVGVRNQNAQVQAGKTLVVSSEGKLVWQSAAQDGVTQAGGDISLAAREDIDYQGKLHSGGQLTVRSREGGITQSGTLAAAGDVRLTAARSIQSSGHLLAGSDASSQVVQEANLQLESQDTIRASGSLLSKKEVSARGRRVDLSGAQVAASRATLTAQEGGVAVRQAVINGTELVINTAGDIEAQQAQISAGRWQIDGRSLFSQQAGWSQTGSGESRFTLSGGLDNSDGAIESRQLSFRAASLNNQRGRMVALDNAAQKWRIDGLLDNTAGELGNNGDLTLETGSLTNQGGTVKTKASLAINASTAVNNSQGKLLAGDALTLSAGGDLDNHAGTLNGGQLSLTAQHLNNVQGEIVSQRDLDLTTLQGLDNSDGWIEAGHHLSLNSGRLWQNRDGTAQGGERVTATTDQLNNASGRLQSGGDLELTSRGDILNQSGKLTAKNALAVHGTAATLFDNDGGSLQSGGDLLLQGGALNNRQSGQILSQQALTLNLAGDWDNQGGTLTGNGRTQASAANLLNAQGAINALDTLDMQVAGRLDNSNGRIFSRLSQTLQAQEMGNAQGWMGSQGSWTATSAGFDNTAGSVQSQQQAELSANWLSNASGVLQSAAGMALRIARDINNLTGKVSAQQQLTVQGQTEGSRTGNIHNAGGQWLAGEGLTITAARLDNTQGGLLYSQRQLKLNLAGDLHNQAGKIQSGEALQLDAQTLNNAGGNIDSQQQLTLQLSGQFDNNGGAVRSNGGQQINAAAINNRQGVFSSREAINLTTGQLENASGTLISQGAGSYHVGTLNNQQGKVHSGAALTLEAAQLNNQGGQLVATQDLVLNATAIDNSTQGVISSQAGLSLQADRLINRDGGLLLGTTHTDITARDIDNSAGRLQSAGTLMLRGVAQLDNRQGRVLANGDFTLNGDLSPTDLPLVLLNQSGRLESAGALNIHSHSFDNQGGTLLGLQALTLTAQQDYTRQVGETISSNGTVTVSLSGAFTNLVDWLLPGNLVLNAAGITNPAMLVGKTVQLTTVALLNSGRLEADNLTLNVDSLDNRAALMGDEVTVRGRVIDNHGQPAVIAATQNLTLQARERLSNTDGALLYSGNRLSLHSDDLIENRASFIEADGDTTLEARRLNNLREGLVIEREAETSDYKWHRYNYYWRSFGTTIMPDKSSMAPTTQQLTFQDEAAAQSNPYGTLLAIDAVGKRAQVRVMNNQGVLTDLWVNYLALNPSADGTYAMTFYETRGFKQKNVPTPYQNTVWREHDRGRIEQWDPEQHIDIDSALFISDYSALRERSVTGTLTRDRLVNEGIGARILAGGDMLLRITGALLNDASVITANGNLTLDGGGSIDNRGYSINERRQEVIVDHYDRSTRHWYPTFNSDETTALATVDGIITGNGNVSINGASISNTTVNQAQISQLEAALQAVDAERAEYERNPLAFTVDGVARHDGDTELTTGNNTTGRPLLPAELALTALQQLEKVATTIPNNGLFSQHTAAGSPYLIVTDERFTSKSKFISSDYLLERVGYDPSQVHKRLGDGFYEQRLVREQVLKLTGRPSVNGWDAMAQYQELMNNGSKVAQDFHLVPGVALTPQQIAALQQDIVWLVSETVDTADGPQTVWVPKVYLAQTTLRLTGAGAVIGGGNLQLSAESVTNAGNLFADQALSIDSGQFQHLGGDIKAGSIDVKAETLTISTDLQNALRQATMSAGDISLSGTDIRLHGAKLNATNNLSLSARNNLEIGAAKSSHSGSLNVISGAMGNRTSSGIEEAGRRMAQVSGEWQQAKGSELNAGGNLLLSAGRDLTLTGSQASASGSARVQAGGDIRIGAETTTNTTHLEADSRTSSVSNSRTEDRLLLSTLSGAQGVTLVAGNNLLAEGAQVDSTQGRIGVSAQNVTIKDARASLLDQDSENKREGNTRTHREEESVRESSTGSTFSGQQGVTVIGREGDVTVTGSTLHSEQGAVGLQAKQDVVLNTATERESLYSEERSENKGLLNKSSSHSVTRDVTTRENGSLLSGESVTVIAGRDLTVTGSAVAADQDVSLRAGRDVEIGAATETDSHYQLKEKKKSGLMSSGGIGFTVGKQSTRHEIDEKGTTQSQSVSTIGSSQGSVDITAGNRLHVGGADLVAGQDMNLTGDSVTIDPGFDSRSRKETFEQKQSGLSIALSGTAGSALNTAVSSAQQARKSGDGRVSALQNTQAALNGVQAAQAAQMDGLNTAAANAHNAAGDLKPGQDGYQAGSTNTIGVSASYGSQSSKSETRTESSQSKGSTLTVGRNLTVTATGKNGTAQSGDISIAGSQLKAGGDLGLDASRDILLQSAQNTQSTDGKNSSKGGSVGVGIGVGSGGYGISVSASVNAAKGSEKGNGLTHSETTLDAGNRLSLTSGRDTTLTGAQASGESVKVDTGRNLTLTSEQDSDRYDSKQQSASAGGSFTFGSMTGSANVNVSRDKMHSTWQSVAEQTGIFAGKGGFDVTVGEHTQLNGAVIGSTSNADKNRLDTGTLGFGDIENHAEYEVEHQSAGMSTGGSIGGQFAGNMANGMLAGLNDSGSADSTTKAAVSEGTIVIRDPSKQNQDVAELSRDVANANPGLDVIFDKEKEQNRLKEAQLIGEIGAQAGDIARTQGQIAGLKAQQDPAALQAAREQLSASGKPYTEADISQRAYDNAMKPFGTGSSLQQGISAVTAAVQGLSGGNVAQAISGASAPYLAEKIHELTTDANGKVNVQANLMAHAVLGAVTSYAAGNAALAGASGAVMGEYIAQQLYPGVKRSDLSEEQRQTISALGTLAAGLAGGVVGDSTADVVAGAQAGKNAVENNNLALVARGCAALSPCRNKVAEQLLEIGAKAGITGLAGVAIKM</sequence>
<feature type="region of interest" description="Disordered" evidence="6">
    <location>
        <begin position="2274"/>
        <end position="2304"/>
    </location>
</feature>
<keyword evidence="3" id="KW-1266">Target cell cytoplasm</keyword>
<dbReference type="InterPro" id="IPR024973">
    <property type="entry name" value="ESPR"/>
</dbReference>
<evidence type="ECO:0000256" key="2">
    <source>
        <dbReference type="ARBA" id="ARBA00022656"/>
    </source>
</evidence>
<dbReference type="InterPro" id="IPR012334">
    <property type="entry name" value="Pectin_lyas_fold"/>
</dbReference>
<feature type="region of interest" description="Disordered" evidence="6">
    <location>
        <begin position="2653"/>
        <end position="2725"/>
    </location>
</feature>
<comment type="similarity">
    <text evidence="5">In the N-terminal section; belongs to the CdiA toxin family.</text>
</comment>
<name>A0ABT9TEG2_9GAMM</name>
<accession>A0ABT9TEG2</accession>
<evidence type="ECO:0000256" key="6">
    <source>
        <dbReference type="SAM" id="MobiDB-lite"/>
    </source>
</evidence>
<dbReference type="SMART" id="SM00912">
    <property type="entry name" value="Haemagg_act"/>
    <property type="match status" value="1"/>
</dbReference>